<dbReference type="STRING" id="1121877.FEAC_25880"/>
<organism evidence="2 3">
    <name type="scientific">Ferrimicrobium acidiphilum DSM 19497</name>
    <dbReference type="NCBI Taxonomy" id="1121877"/>
    <lineage>
        <taxon>Bacteria</taxon>
        <taxon>Bacillati</taxon>
        <taxon>Actinomycetota</taxon>
        <taxon>Acidimicrobiia</taxon>
        <taxon>Acidimicrobiales</taxon>
        <taxon>Acidimicrobiaceae</taxon>
        <taxon>Ferrimicrobium</taxon>
    </lineage>
</organism>
<dbReference type="RefSeq" id="WP_152623236.1">
    <property type="nucleotide sequence ID" value="NZ_JQKF01000033.1"/>
</dbReference>
<dbReference type="GeneID" id="78373604"/>
<dbReference type="EMBL" id="JXUW01000032">
    <property type="protein sequence ID" value="KJE75688.1"/>
    <property type="molecule type" value="Genomic_DNA"/>
</dbReference>
<feature type="transmembrane region" description="Helical" evidence="1">
    <location>
        <begin position="60"/>
        <end position="77"/>
    </location>
</feature>
<keyword evidence="1" id="KW-0812">Transmembrane</keyword>
<reference evidence="2 3" key="1">
    <citation type="submission" date="2015-01" db="EMBL/GenBank/DDBJ databases">
        <title>Draft genome of the acidophilic iron oxidizer Ferrimicrobium acidiphilum strain T23.</title>
        <authorList>
            <person name="Poehlein A."/>
            <person name="Eisen S."/>
            <person name="Schloemann M."/>
            <person name="Johnson B.D."/>
            <person name="Daniel R."/>
            <person name="Muehling M."/>
        </authorList>
    </citation>
    <scope>NUCLEOTIDE SEQUENCE [LARGE SCALE GENOMIC DNA]</scope>
    <source>
        <strain evidence="2 3">T23</strain>
    </source>
</reference>
<dbReference type="AlphaFoldDB" id="A0A0D8FQY1"/>
<gene>
    <name evidence="2" type="ORF">FEAC_25880</name>
</gene>
<proteinExistence type="predicted"/>
<feature type="transmembrane region" description="Helical" evidence="1">
    <location>
        <begin position="21"/>
        <end position="54"/>
    </location>
</feature>
<accession>A0A0D8FQY1</accession>
<feature type="transmembrane region" description="Helical" evidence="1">
    <location>
        <begin position="89"/>
        <end position="109"/>
    </location>
</feature>
<comment type="caution">
    <text evidence="2">The sequence shown here is derived from an EMBL/GenBank/DDBJ whole genome shotgun (WGS) entry which is preliminary data.</text>
</comment>
<evidence type="ECO:0000313" key="2">
    <source>
        <dbReference type="EMBL" id="KJE75688.1"/>
    </source>
</evidence>
<keyword evidence="1" id="KW-0472">Membrane</keyword>
<dbReference type="Proteomes" id="UP000032336">
    <property type="component" value="Unassembled WGS sequence"/>
</dbReference>
<keyword evidence="1" id="KW-1133">Transmembrane helix</keyword>
<evidence type="ECO:0000313" key="3">
    <source>
        <dbReference type="Proteomes" id="UP000032336"/>
    </source>
</evidence>
<protein>
    <submittedName>
        <fullName evidence="2">Uncharacterized protein</fullName>
    </submittedName>
</protein>
<name>A0A0D8FQY1_9ACTN</name>
<keyword evidence="3" id="KW-1185">Reference proteome</keyword>
<sequence>MVHAAHRDSREKRHLCDRIHWRRVVACALLWLLGIATAVGITSIIVQFCLLVAPAFLVNWYAWLTVDVVVIITVISLRRRSRALSNGVGTGVLGLTIGIVMLAIGQTTWHYQLTPSRPSVDHHPRIDAIFLGSYWRTPLGRAQAANELTAFHVFNSSGWWHLLATYGVAPLRLTSCAVVGTRLRVHSLSQLVSSAALATGTICPGSIPLSKQYAFTSQNPPEIVIFAGPTQFLGQHLSESGWNFPTTVAHHQVRAVIVLDGSLKIAQGSNGKLTAITPVEDTTLTLSHELAESTTSLGKGSISVAASTLSRFTITTGATILYALSSQWGYVPQFFNSQPTDILQLADACSPGQPAFVPSPATTYRFSDGIGMVSILSRSGNSCENIHEGSVIRFPTS</sequence>
<evidence type="ECO:0000256" key="1">
    <source>
        <dbReference type="SAM" id="Phobius"/>
    </source>
</evidence>